<dbReference type="InterPro" id="IPR029063">
    <property type="entry name" value="SAM-dependent_MTases_sf"/>
</dbReference>
<proteinExistence type="predicted"/>
<dbReference type="Gene3D" id="3.40.50.150">
    <property type="entry name" value="Vaccinia Virus protein VP39"/>
    <property type="match status" value="1"/>
</dbReference>
<accession>A0ABN2NAI9</accession>
<dbReference type="RefSeq" id="WP_344421804.1">
    <property type="nucleotide sequence ID" value="NZ_BAAAQK010000018.1"/>
</dbReference>
<reference evidence="2 3" key="1">
    <citation type="journal article" date="2019" name="Int. J. Syst. Evol. Microbiol.">
        <title>The Global Catalogue of Microorganisms (GCM) 10K type strain sequencing project: providing services to taxonomists for standard genome sequencing and annotation.</title>
        <authorList>
            <consortium name="The Broad Institute Genomics Platform"/>
            <consortium name="The Broad Institute Genome Sequencing Center for Infectious Disease"/>
            <person name="Wu L."/>
            <person name="Ma J."/>
        </authorList>
    </citation>
    <scope>NUCLEOTIDE SEQUENCE [LARGE SCALE GENOMIC DNA]</scope>
    <source>
        <strain evidence="2 3">JCM 16009</strain>
    </source>
</reference>
<dbReference type="EMBL" id="BAAAQK010000018">
    <property type="protein sequence ID" value="GAA1860500.1"/>
    <property type="molecule type" value="Genomic_DNA"/>
</dbReference>
<dbReference type="Pfam" id="PF13649">
    <property type="entry name" value="Methyltransf_25"/>
    <property type="match status" value="1"/>
</dbReference>
<name>A0ABN2NAI9_9PSEU</name>
<gene>
    <name evidence="2" type="ORF">GCM10009836_45830</name>
</gene>
<dbReference type="InterPro" id="IPR041698">
    <property type="entry name" value="Methyltransf_25"/>
</dbReference>
<dbReference type="CDD" id="cd02440">
    <property type="entry name" value="AdoMet_MTases"/>
    <property type="match status" value="1"/>
</dbReference>
<evidence type="ECO:0000259" key="1">
    <source>
        <dbReference type="Pfam" id="PF13649"/>
    </source>
</evidence>
<protein>
    <recommendedName>
        <fullName evidence="1">Methyltransferase domain-containing protein</fullName>
    </recommendedName>
</protein>
<organism evidence="2 3">
    <name type="scientific">Pseudonocardia ailaonensis</name>
    <dbReference type="NCBI Taxonomy" id="367279"/>
    <lineage>
        <taxon>Bacteria</taxon>
        <taxon>Bacillati</taxon>
        <taxon>Actinomycetota</taxon>
        <taxon>Actinomycetes</taxon>
        <taxon>Pseudonocardiales</taxon>
        <taxon>Pseudonocardiaceae</taxon>
        <taxon>Pseudonocardia</taxon>
    </lineage>
</organism>
<sequence length="258" mass="27407">MFRRVPILVHVIRLAVRAPKDVRSRWDRYWADSRGLGDGGDVLWDTGDTAEASRYLGLLAEHADPALPVVDLACGNGRFTRSLATRFPRVVGVDIAPHAVSLAQAEGGDFRVGDATDPALAAALHEELGDCTVFIRGLLHTLDAGAARRVGDAASTLVGRAGVVLIAETDYRGPLLGYLESLGAGPRGLPGPLARAVSSGIPRPHPFGDDELAAAFPPERWERVLVDHSATISAVPMRTEGVREAIPGHVAVLRPVHP</sequence>
<dbReference type="Proteomes" id="UP001500449">
    <property type="component" value="Unassembled WGS sequence"/>
</dbReference>
<evidence type="ECO:0000313" key="2">
    <source>
        <dbReference type="EMBL" id="GAA1860500.1"/>
    </source>
</evidence>
<keyword evidence="3" id="KW-1185">Reference proteome</keyword>
<feature type="domain" description="Methyltransferase" evidence="1">
    <location>
        <begin position="69"/>
        <end position="143"/>
    </location>
</feature>
<comment type="caution">
    <text evidence="2">The sequence shown here is derived from an EMBL/GenBank/DDBJ whole genome shotgun (WGS) entry which is preliminary data.</text>
</comment>
<dbReference type="SUPFAM" id="SSF53335">
    <property type="entry name" value="S-adenosyl-L-methionine-dependent methyltransferases"/>
    <property type="match status" value="1"/>
</dbReference>
<evidence type="ECO:0000313" key="3">
    <source>
        <dbReference type="Proteomes" id="UP001500449"/>
    </source>
</evidence>